<gene>
    <name evidence="1" type="ORF">PNW00_06750</name>
</gene>
<accession>A0AAW6ECB5</accession>
<comment type="caution">
    <text evidence="1">The sequence shown here is derived from an EMBL/GenBank/DDBJ whole genome shotgun (WGS) entry which is preliminary data.</text>
</comment>
<dbReference type="EMBL" id="JAQMLU010000009">
    <property type="protein sequence ID" value="MDB8750145.1"/>
    <property type="molecule type" value="Genomic_DNA"/>
</dbReference>
<dbReference type="Pfam" id="PF24741">
    <property type="entry name" value="AlkZ-rel"/>
    <property type="match status" value="1"/>
</dbReference>
<organism evidence="1 2">
    <name type="scientific">Ruminococcus bicirculans</name>
    <name type="common">ex Wegman et al. 2014</name>
    <dbReference type="NCBI Taxonomy" id="1160721"/>
    <lineage>
        <taxon>Bacteria</taxon>
        <taxon>Bacillati</taxon>
        <taxon>Bacillota</taxon>
        <taxon>Clostridia</taxon>
        <taxon>Eubacteriales</taxon>
        <taxon>Oscillospiraceae</taxon>
        <taxon>Ruminococcus</taxon>
    </lineage>
</organism>
<sequence length="228" mass="26858">MAAMRFTIRSETDLIKAINKYGFLPFFRNSIKGFSIEEHIAPEHWYYSDSGQWDAWEWKSPVIQKTGCAYGKFFEHKAVYISKEWFPDFANYRRDGYDFDARYDEGLAKHTDKVFYDLLDNNAPIISKELKKLGDYRKGGNKGFDTSITKLQEQCYIITSNFVYMTDKNGQPYGWGVAEYSTPEKYMGDKFTDKVYQREPEESYKLILEHLKKILPQASEEQIKKILK</sequence>
<dbReference type="Proteomes" id="UP001213042">
    <property type="component" value="Unassembled WGS sequence"/>
</dbReference>
<dbReference type="AlphaFoldDB" id="A0AAW6ECB5"/>
<evidence type="ECO:0000313" key="2">
    <source>
        <dbReference type="Proteomes" id="UP001213042"/>
    </source>
</evidence>
<name>A0AAW6ECB5_9FIRM</name>
<reference evidence="1" key="1">
    <citation type="submission" date="2023-01" db="EMBL/GenBank/DDBJ databases">
        <title>Human gut microbiome strain richness.</title>
        <authorList>
            <person name="Chen-Liaw A."/>
        </authorList>
    </citation>
    <scope>NUCLEOTIDE SEQUENCE</scope>
    <source>
        <strain evidence="1">D43st1_D9_D43t1_170807</strain>
    </source>
</reference>
<protein>
    <submittedName>
        <fullName evidence="1">Uncharacterized protein</fullName>
    </submittedName>
</protein>
<evidence type="ECO:0000313" key="1">
    <source>
        <dbReference type="EMBL" id="MDB8750145.1"/>
    </source>
</evidence>
<dbReference type="InterPro" id="IPR056298">
    <property type="entry name" value="AlkZ-rel"/>
</dbReference>
<dbReference type="RefSeq" id="WP_243271242.1">
    <property type="nucleotide sequence ID" value="NZ_CAKVTF010000009.1"/>
</dbReference>
<proteinExistence type="predicted"/>